<sequence>MENLFWPIALGVPGTVVVVAVVLTFWALGEKKNGKVMKNEEHEGIIK</sequence>
<evidence type="ECO:0000256" key="1">
    <source>
        <dbReference type="SAM" id="Phobius"/>
    </source>
</evidence>
<evidence type="ECO:0000313" key="3">
    <source>
        <dbReference type="Proteomes" id="UP000006691"/>
    </source>
</evidence>
<dbReference type="KEGG" id="siv:SSIL_1051"/>
<evidence type="ECO:0000313" key="2">
    <source>
        <dbReference type="EMBL" id="BAK15474.1"/>
    </source>
</evidence>
<keyword evidence="1" id="KW-1133">Transmembrane helix</keyword>
<dbReference type="AlphaFoldDB" id="F2F6N2"/>
<name>F2F6N2_SOLSS</name>
<dbReference type="EMBL" id="AP012157">
    <property type="protein sequence ID" value="BAK15474.1"/>
    <property type="molecule type" value="Genomic_DNA"/>
</dbReference>
<organism evidence="2 3">
    <name type="scientific">Solibacillus silvestris (strain StLB046)</name>
    <name type="common">Bacillus silvestris</name>
    <dbReference type="NCBI Taxonomy" id="1002809"/>
    <lineage>
        <taxon>Bacteria</taxon>
        <taxon>Bacillati</taxon>
        <taxon>Bacillota</taxon>
        <taxon>Bacilli</taxon>
        <taxon>Bacillales</taxon>
        <taxon>Caryophanaceae</taxon>
        <taxon>Solibacillus</taxon>
    </lineage>
</organism>
<accession>F2F6N2</accession>
<reference evidence="2 3" key="2">
    <citation type="journal article" date="2012" name="J. Biosci. Bioeng.">
        <title>Complete genome sequence and characterization of the N-acylhomoserine lactone-degrading gene of the potato leaf-associated Solibacillus silvestris.</title>
        <authorList>
            <person name="Morohoshi T."/>
            <person name="Tominaga Y."/>
            <person name="Someya N."/>
            <person name="Ikeda T."/>
        </authorList>
    </citation>
    <scope>NUCLEOTIDE SEQUENCE [LARGE SCALE GENOMIC DNA]</scope>
    <source>
        <strain evidence="2 3">StLB046</strain>
    </source>
</reference>
<reference evidence="3" key="1">
    <citation type="submission" date="2011-04" db="EMBL/GenBank/DDBJ databases">
        <title>Genome sequence of Solibacillus silvestris StLB046.</title>
        <authorList>
            <person name="Morohoshi T."/>
            <person name="Someya N."/>
            <person name="Ikeda T."/>
        </authorList>
    </citation>
    <scope>NUCLEOTIDE SEQUENCE [LARGE SCALE GENOMIC DNA]</scope>
    <source>
        <strain evidence="3">StLB046</strain>
    </source>
</reference>
<keyword evidence="1" id="KW-0472">Membrane</keyword>
<gene>
    <name evidence="2" type="ordered locus">SSIL_1051</name>
</gene>
<dbReference type="PATRIC" id="fig|1002809.3.peg.1063"/>
<protein>
    <submittedName>
        <fullName evidence="2">Uncharacterized protein</fullName>
    </submittedName>
</protein>
<dbReference type="Proteomes" id="UP000006691">
    <property type="component" value="Chromosome"/>
</dbReference>
<proteinExistence type="predicted"/>
<keyword evidence="1" id="KW-0812">Transmembrane</keyword>
<dbReference type="HOGENOM" id="CLU_3173274_0_0_9"/>
<feature type="transmembrane region" description="Helical" evidence="1">
    <location>
        <begin position="6"/>
        <end position="28"/>
    </location>
</feature>
<dbReference type="RefSeq" id="WP_014823035.1">
    <property type="nucleotide sequence ID" value="NC_018065.1"/>
</dbReference>
<keyword evidence="3" id="KW-1185">Reference proteome</keyword>